<proteinExistence type="predicted"/>
<evidence type="ECO:0000256" key="1">
    <source>
        <dbReference type="SAM" id="Phobius"/>
    </source>
</evidence>
<evidence type="ECO:0000313" key="3">
    <source>
        <dbReference type="Proteomes" id="UP000451471"/>
    </source>
</evidence>
<dbReference type="Proteomes" id="UP000451471">
    <property type="component" value="Unassembled WGS sequence"/>
</dbReference>
<name>A0A6B0GTD1_9EURY</name>
<keyword evidence="1" id="KW-1133">Transmembrane helix</keyword>
<comment type="caution">
    <text evidence="2">The sequence shown here is derived from an EMBL/GenBank/DDBJ whole genome shotgun (WGS) entry which is preliminary data.</text>
</comment>
<keyword evidence="1" id="KW-0472">Membrane</keyword>
<feature type="transmembrane region" description="Helical" evidence="1">
    <location>
        <begin position="20"/>
        <end position="40"/>
    </location>
</feature>
<evidence type="ECO:0000313" key="2">
    <source>
        <dbReference type="EMBL" id="MWG36949.1"/>
    </source>
</evidence>
<dbReference type="RefSeq" id="WP_158206595.1">
    <property type="nucleotide sequence ID" value="NZ_WSZK01000047.1"/>
</dbReference>
<dbReference type="AlphaFoldDB" id="A0A6B0GTD1"/>
<dbReference type="EMBL" id="WSZK01000047">
    <property type="protein sequence ID" value="MWG36949.1"/>
    <property type="molecule type" value="Genomic_DNA"/>
</dbReference>
<protein>
    <submittedName>
        <fullName evidence="2">Uncharacterized protein</fullName>
    </submittedName>
</protein>
<keyword evidence="1" id="KW-0812">Transmembrane</keyword>
<keyword evidence="3" id="KW-1185">Reference proteome</keyword>
<reference evidence="2 3" key="1">
    <citation type="submission" date="2019-12" db="EMBL/GenBank/DDBJ databases">
        <title>Halocatena pleomorpha gen. nov. sp. nov., an extremely halophilic archaeon of family Halobacteriaceae isolated from saltpan soil.</title>
        <authorList>
            <person name="Pal Y."/>
            <person name="Verma A."/>
            <person name="Krishnamurthi S."/>
            <person name="Kumar P."/>
        </authorList>
    </citation>
    <scope>NUCLEOTIDE SEQUENCE [LARGE SCALE GENOMIC DNA]</scope>
    <source>
        <strain evidence="2 3">JCM 16495</strain>
    </source>
</reference>
<accession>A0A6B0GTD1</accession>
<organism evidence="2 3">
    <name type="scientific">Halomarina oriensis</name>
    <dbReference type="NCBI Taxonomy" id="671145"/>
    <lineage>
        <taxon>Archaea</taxon>
        <taxon>Methanobacteriati</taxon>
        <taxon>Methanobacteriota</taxon>
        <taxon>Stenosarchaea group</taxon>
        <taxon>Halobacteria</taxon>
        <taxon>Halobacteriales</taxon>
        <taxon>Natronomonadaceae</taxon>
        <taxon>Halomarina</taxon>
    </lineage>
</organism>
<gene>
    <name evidence="2" type="ORF">GQS65_21095</name>
</gene>
<sequence length="79" mass="7938">MADLEKATTAKMPYGLGDVNLLSAEGMMMILAITIGFVVFHATSAVGANVGNSVLDTAGQFLPGGNPAQSGNNDAPEGV</sequence>